<keyword evidence="1" id="KW-0677">Repeat</keyword>
<evidence type="ECO:0000259" key="4">
    <source>
        <dbReference type="PROSITE" id="PS50825"/>
    </source>
</evidence>
<keyword evidence="6" id="KW-1185">Reference proteome</keyword>
<dbReference type="PANTHER" id="PTHR24273">
    <property type="entry name" value="FI04643P-RELATED"/>
    <property type="match status" value="1"/>
</dbReference>
<evidence type="ECO:0000256" key="2">
    <source>
        <dbReference type="SAM" id="Phobius"/>
    </source>
</evidence>
<gene>
    <name evidence="5" type="ORF">HOLleu_12758</name>
</gene>
<evidence type="ECO:0000256" key="1">
    <source>
        <dbReference type="ARBA" id="ARBA00022737"/>
    </source>
</evidence>
<keyword evidence="2" id="KW-0812">Transmembrane</keyword>
<feature type="domain" description="HYR" evidence="4">
    <location>
        <begin position="18"/>
        <end position="98"/>
    </location>
</feature>
<dbReference type="Pfam" id="PF02494">
    <property type="entry name" value="HYR"/>
    <property type="match status" value="3"/>
</dbReference>
<dbReference type="PANTHER" id="PTHR24273:SF32">
    <property type="entry name" value="HYALIN"/>
    <property type="match status" value="1"/>
</dbReference>
<comment type="caution">
    <text evidence="5">The sequence shown here is derived from an EMBL/GenBank/DDBJ whole genome shotgun (WGS) entry which is preliminary data.</text>
</comment>
<dbReference type="PROSITE" id="PS50825">
    <property type="entry name" value="HYR"/>
    <property type="match status" value="3"/>
</dbReference>
<evidence type="ECO:0000313" key="5">
    <source>
        <dbReference type="EMBL" id="KAJ8041838.1"/>
    </source>
</evidence>
<dbReference type="InterPro" id="IPR003410">
    <property type="entry name" value="HYR_dom"/>
</dbReference>
<evidence type="ECO:0000313" key="6">
    <source>
        <dbReference type="Proteomes" id="UP001152320"/>
    </source>
</evidence>
<accession>A0A9Q1C9T0</accession>
<keyword evidence="3" id="KW-0732">Signal</keyword>
<name>A0A9Q1C9T0_HOLLE</name>
<organism evidence="5 6">
    <name type="scientific">Holothuria leucospilota</name>
    <name type="common">Black long sea cucumber</name>
    <name type="synonym">Mertensiothuria leucospilota</name>
    <dbReference type="NCBI Taxonomy" id="206669"/>
    <lineage>
        <taxon>Eukaryota</taxon>
        <taxon>Metazoa</taxon>
        <taxon>Echinodermata</taxon>
        <taxon>Eleutherozoa</taxon>
        <taxon>Echinozoa</taxon>
        <taxon>Holothuroidea</taxon>
        <taxon>Aspidochirotacea</taxon>
        <taxon>Aspidochirotida</taxon>
        <taxon>Holothuriidae</taxon>
        <taxon>Holothuria</taxon>
    </lineage>
</organism>
<dbReference type="EMBL" id="JAIZAY010000005">
    <property type="protein sequence ID" value="KAJ8041838.1"/>
    <property type="molecule type" value="Genomic_DNA"/>
</dbReference>
<feature type="domain" description="HYR" evidence="4">
    <location>
        <begin position="225"/>
        <end position="308"/>
    </location>
</feature>
<feature type="chain" id="PRO_5040324234" evidence="3">
    <location>
        <begin position="21"/>
        <end position="571"/>
    </location>
</feature>
<dbReference type="AlphaFoldDB" id="A0A9Q1C9T0"/>
<keyword evidence="2" id="KW-0472">Membrane</keyword>
<feature type="signal peptide" evidence="3">
    <location>
        <begin position="1"/>
        <end position="20"/>
    </location>
</feature>
<feature type="domain" description="HYR" evidence="4">
    <location>
        <begin position="309"/>
        <end position="393"/>
    </location>
</feature>
<reference evidence="5" key="1">
    <citation type="submission" date="2021-10" db="EMBL/GenBank/DDBJ databases">
        <title>Tropical sea cucumber genome reveals ecological adaptation and Cuvierian tubules defense mechanism.</title>
        <authorList>
            <person name="Chen T."/>
        </authorList>
    </citation>
    <scope>NUCLEOTIDE SEQUENCE</scope>
    <source>
        <strain evidence="5">Nanhai2018</strain>
        <tissue evidence="5">Muscle</tissue>
    </source>
</reference>
<dbReference type="Proteomes" id="UP001152320">
    <property type="component" value="Chromosome 5"/>
</dbReference>
<proteinExistence type="predicted"/>
<evidence type="ECO:0000256" key="3">
    <source>
        <dbReference type="SAM" id="SignalP"/>
    </source>
</evidence>
<feature type="transmembrane region" description="Helical" evidence="2">
    <location>
        <begin position="397"/>
        <end position="428"/>
    </location>
</feature>
<protein>
    <submittedName>
        <fullName evidence="5">Hyalin</fullName>
    </submittedName>
</protein>
<sequence length="571" mass="62218">MALQLSVFLVAFLYFKLSQTSTPSIDRCPGTIFRRVASSDSTVSVTWDDPDCGPNAQSTHEKGSKFGPGVYNVIYWFSGGSQTNANQRCCSFDVFVAGPDFDLCSQNVCDDTDVCVPEVDHYYCYPGSPQPIEGEVAGSPSSQKFVRFAQQSQNLFMWPRPYFDRLDRNSETPLIVTPSRVQPDIRSGATNEIVYPKGFYPVTYSFADVYGNNLGTNEFVVVYFDDLIPPMITSCPSDITVEAPNGTLITVHFLDTSNATDGSGTVYKIFSSASPVTLTAGDSSTLSYAFLDGSNNVAVCSSTITVLIQDNIPPVVHDCSQEITFSAQTGTNYLPVNWTVPSSVDSLEGGDLVASSHAPGDLFPVGETTTVLYVFEDAAGLQTSCFVNITLKSAETIVVIVVTAVATFVFSLAIFLMSLCCCTCCCVVDSETGNREDKTSRQVSSNRSNYGRTRLYVKVGSKRVPIYGPVTPLRNINTRSERQIDGGSVYGHSETAGVAVHHSHYQNEAPRLITVSESMLSHGDPRGNRNDFELQPTVTQSHQTSFDNANSGRNFIDEDRNNCIYGFDDTP</sequence>
<keyword evidence="2" id="KW-1133">Transmembrane helix</keyword>